<proteinExistence type="predicted"/>
<dbReference type="HOGENOM" id="CLU_2070334_0_0_4"/>
<protein>
    <submittedName>
        <fullName evidence="2">Uncharacterized protein</fullName>
    </submittedName>
</protein>
<evidence type="ECO:0000256" key="1">
    <source>
        <dbReference type="SAM" id="SignalP"/>
    </source>
</evidence>
<reference evidence="2 3" key="2">
    <citation type="journal article" date="2011" name="J. Bacteriol.">
        <title>Genomes of three methylotrophs from a single niche uncover genetic and metabolic divergence of Methylophilaceae.</title>
        <authorList>
            <person name="Lapidus A."/>
            <person name="Clum A."/>
            <person name="Labutti K."/>
            <person name="Kaluzhnaya M.G."/>
            <person name="Lim S."/>
            <person name="Beck D.A."/>
            <person name="Glavina Del Rio T."/>
            <person name="Nolan M."/>
            <person name="Mavromatis K."/>
            <person name="Huntemann M."/>
            <person name="Lucas S."/>
            <person name="Lidstrom M.E."/>
            <person name="Ivanova N."/>
            <person name="Chistoserdova L."/>
        </authorList>
    </citation>
    <scope>NUCLEOTIDE SEQUENCE [LARGE SCALE GENOMIC DNA]</scope>
    <source>
        <strain evidence="2 3">SIP3-4</strain>
    </source>
</reference>
<organism evidence="2 3">
    <name type="scientific">Methylovorus glucosotrophus (strain SIP3-4)</name>
    <dbReference type="NCBI Taxonomy" id="582744"/>
    <lineage>
        <taxon>Bacteria</taxon>
        <taxon>Pseudomonadati</taxon>
        <taxon>Pseudomonadota</taxon>
        <taxon>Betaproteobacteria</taxon>
        <taxon>Nitrosomonadales</taxon>
        <taxon>Methylophilaceae</taxon>
        <taxon>Methylovorus</taxon>
    </lineage>
</organism>
<evidence type="ECO:0000313" key="3">
    <source>
        <dbReference type="Proteomes" id="UP000002743"/>
    </source>
</evidence>
<evidence type="ECO:0000313" key="2">
    <source>
        <dbReference type="EMBL" id="ACT51846.1"/>
    </source>
</evidence>
<keyword evidence="1" id="KW-0732">Signal</keyword>
<dbReference type="EMBL" id="CP001674">
    <property type="protein sequence ID" value="ACT51846.1"/>
    <property type="molecule type" value="Genomic_DNA"/>
</dbReference>
<gene>
    <name evidence="2" type="ordered locus">Msip34_2609</name>
</gene>
<accession>C6XB76</accession>
<sequence length="121" mass="13178" precursor="true">MQAMKTLTAAAILMLAGNAMAAEVSVPQPRAGQWSSMVAILDHLDNHYLIKTGVYDDVSACSEAVQYMAGNVNKGGGFIWTNRDQSVIEFDATTDKAPNKAKVLELRCVLEPFSPELVKKY</sequence>
<dbReference type="Proteomes" id="UP000002743">
    <property type="component" value="Chromosome"/>
</dbReference>
<dbReference type="RefSeq" id="WP_013443311.1">
    <property type="nucleotide sequence ID" value="NC_012969.1"/>
</dbReference>
<reference evidence="3" key="1">
    <citation type="submission" date="2009-07" db="EMBL/GenBank/DDBJ databases">
        <title>Complete sequence of chromosome of Methylovorus sp. SIP3-4.</title>
        <authorList>
            <person name="Lucas S."/>
            <person name="Copeland A."/>
            <person name="Lapidus A."/>
            <person name="Glavina del Rio T."/>
            <person name="Tice H."/>
            <person name="Bruce D."/>
            <person name="Goodwin L."/>
            <person name="Pitluck S."/>
            <person name="Clum A."/>
            <person name="Larimer F."/>
            <person name="Land M."/>
            <person name="Hauser L."/>
            <person name="Kyrpides N."/>
            <person name="Mikhailova N."/>
            <person name="Kayluzhnaya M."/>
            <person name="Chistoserdova L."/>
        </authorList>
    </citation>
    <scope>NUCLEOTIDE SEQUENCE [LARGE SCALE GENOMIC DNA]</scope>
    <source>
        <strain evidence="3">SIP3-4</strain>
    </source>
</reference>
<dbReference type="KEGG" id="mei:Msip34_2609"/>
<dbReference type="eggNOG" id="ENOG5030XW4">
    <property type="taxonomic scope" value="Bacteria"/>
</dbReference>
<dbReference type="AlphaFoldDB" id="C6XB76"/>
<dbReference type="OrthoDB" id="8536794at2"/>
<feature type="chain" id="PRO_5002972573" evidence="1">
    <location>
        <begin position="22"/>
        <end position="121"/>
    </location>
</feature>
<feature type="signal peptide" evidence="1">
    <location>
        <begin position="1"/>
        <end position="21"/>
    </location>
</feature>
<name>C6XB76_METGS</name>
<keyword evidence="3" id="KW-1185">Reference proteome</keyword>